<accession>A0ACB9L6H8</accession>
<gene>
    <name evidence="1" type="ORF">L6164_028506</name>
</gene>
<dbReference type="Proteomes" id="UP000828941">
    <property type="component" value="Chromosome 12"/>
</dbReference>
<evidence type="ECO:0000313" key="2">
    <source>
        <dbReference type="Proteomes" id="UP000828941"/>
    </source>
</evidence>
<proteinExistence type="predicted"/>
<sequence length="184" mass="21434">MAATEIPEWFDHRNKGEIISFWIRQKLPVVALAFSFKNLTKLENEILSQSIGTNFDVHIFINGIEVLSKFLVFPIVGGHLRLFDLQDIFTSEEWMTVDAFLLQDWNHVEVCCSNSQPELPELTVEYYGVHVYKQETNMEDIRFHNPFNLSKRPASFSPQHGRPKKLIKKYEGDKDKGKDKLFNS</sequence>
<comment type="caution">
    <text evidence="1">The sequence shown here is derived from an EMBL/GenBank/DDBJ whole genome shotgun (WGS) entry which is preliminary data.</text>
</comment>
<keyword evidence="2" id="KW-1185">Reference proteome</keyword>
<reference evidence="1 2" key="1">
    <citation type="journal article" date="2022" name="DNA Res.">
        <title>Chromosomal-level genome assembly of the orchid tree Bauhinia variegata (Leguminosae; Cercidoideae) supports the allotetraploid origin hypothesis of Bauhinia.</title>
        <authorList>
            <person name="Zhong Y."/>
            <person name="Chen Y."/>
            <person name="Zheng D."/>
            <person name="Pang J."/>
            <person name="Liu Y."/>
            <person name="Luo S."/>
            <person name="Meng S."/>
            <person name="Qian L."/>
            <person name="Wei D."/>
            <person name="Dai S."/>
            <person name="Zhou R."/>
        </authorList>
    </citation>
    <scope>NUCLEOTIDE SEQUENCE [LARGE SCALE GENOMIC DNA]</scope>
    <source>
        <strain evidence="1">BV-YZ2020</strain>
    </source>
</reference>
<organism evidence="1 2">
    <name type="scientific">Bauhinia variegata</name>
    <name type="common">Purple orchid tree</name>
    <name type="synonym">Phanera variegata</name>
    <dbReference type="NCBI Taxonomy" id="167791"/>
    <lineage>
        <taxon>Eukaryota</taxon>
        <taxon>Viridiplantae</taxon>
        <taxon>Streptophyta</taxon>
        <taxon>Embryophyta</taxon>
        <taxon>Tracheophyta</taxon>
        <taxon>Spermatophyta</taxon>
        <taxon>Magnoliopsida</taxon>
        <taxon>eudicotyledons</taxon>
        <taxon>Gunneridae</taxon>
        <taxon>Pentapetalae</taxon>
        <taxon>rosids</taxon>
        <taxon>fabids</taxon>
        <taxon>Fabales</taxon>
        <taxon>Fabaceae</taxon>
        <taxon>Cercidoideae</taxon>
        <taxon>Cercideae</taxon>
        <taxon>Bauhiniinae</taxon>
        <taxon>Bauhinia</taxon>
    </lineage>
</organism>
<protein>
    <submittedName>
        <fullName evidence="1">Uncharacterized protein</fullName>
    </submittedName>
</protein>
<name>A0ACB9L6H8_BAUVA</name>
<dbReference type="EMBL" id="CM039437">
    <property type="protein sequence ID" value="KAI4305120.1"/>
    <property type="molecule type" value="Genomic_DNA"/>
</dbReference>
<evidence type="ECO:0000313" key="1">
    <source>
        <dbReference type="EMBL" id="KAI4305120.1"/>
    </source>
</evidence>